<accession>U5QRY9</accession>
<feature type="domain" description="Response regulatory" evidence="8">
    <location>
        <begin position="5"/>
        <end position="118"/>
    </location>
</feature>
<evidence type="ECO:0000256" key="5">
    <source>
        <dbReference type="ARBA" id="ARBA00023163"/>
    </source>
</evidence>
<dbReference type="OrthoDB" id="508982at2"/>
<dbReference type="Gene3D" id="3.40.50.2300">
    <property type="match status" value="1"/>
</dbReference>
<dbReference type="KEGG" id="glj:GKIL_4138"/>
<dbReference type="InterPro" id="IPR036388">
    <property type="entry name" value="WH-like_DNA-bd_sf"/>
</dbReference>
<feature type="domain" description="OmpR/PhoB-type" evidence="9">
    <location>
        <begin position="129"/>
        <end position="229"/>
    </location>
</feature>
<dbReference type="FunFam" id="3.40.50.2300:FF:000001">
    <property type="entry name" value="DNA-binding response regulator PhoB"/>
    <property type="match status" value="1"/>
</dbReference>
<dbReference type="EMBL" id="CP003587">
    <property type="protein sequence ID" value="AGY60384.1"/>
    <property type="molecule type" value="Genomic_DNA"/>
</dbReference>
<sequence>MNAAKILVVDDELSIRTLVRRTLEQEGHRVETAENGEKALRLFESFVPELVVLDVMLPDIKGYELCRRLRSQSNVYILMLTACDEESDKIQGFTQGADDYLTKPFSVKELAFRVSAILKRQRTVGGTGGVVLRYPHIQLDPVRREVHIGRDPVDLTALEFDLLYLLARDPGRVWRRGDLIREVWGYSYVGDERVVDVHIGQIRKKLGNDAADEPLFVKTVRGVGYKFEDIGAQESQFAS</sequence>
<reference evidence="10 11" key="1">
    <citation type="journal article" date="2013" name="PLoS ONE">
        <title>Cultivation and Complete Genome Sequencing of Gloeobacter kilaueensis sp. nov., from a Lava Cave in Kilauea Caldera, Hawai'i.</title>
        <authorList>
            <person name="Saw J.H."/>
            <person name="Schatz M."/>
            <person name="Brown M.V."/>
            <person name="Kunkel D.D."/>
            <person name="Foster J.S."/>
            <person name="Shick H."/>
            <person name="Christensen S."/>
            <person name="Hou S."/>
            <person name="Wan X."/>
            <person name="Donachie S.P."/>
        </authorList>
    </citation>
    <scope>NUCLEOTIDE SEQUENCE [LARGE SCALE GENOMIC DNA]</scope>
    <source>
        <strain evidence="11">JS</strain>
    </source>
</reference>
<gene>
    <name evidence="10" type="primary">phoB1</name>
    <name evidence="10" type="ORF">GKIL_4138</name>
</gene>
<dbReference type="SUPFAM" id="SSF52172">
    <property type="entry name" value="CheY-like"/>
    <property type="match status" value="1"/>
</dbReference>
<evidence type="ECO:0000259" key="8">
    <source>
        <dbReference type="PROSITE" id="PS50110"/>
    </source>
</evidence>
<evidence type="ECO:0000256" key="6">
    <source>
        <dbReference type="PROSITE-ProRule" id="PRU00169"/>
    </source>
</evidence>
<dbReference type="GO" id="GO:0006355">
    <property type="term" value="P:regulation of DNA-templated transcription"/>
    <property type="evidence" value="ECO:0007669"/>
    <property type="project" value="InterPro"/>
</dbReference>
<keyword evidence="11" id="KW-1185">Reference proteome</keyword>
<keyword evidence="2" id="KW-0902">Two-component regulatory system</keyword>
<keyword evidence="1 6" id="KW-0597">Phosphoprotein</keyword>
<evidence type="ECO:0000256" key="3">
    <source>
        <dbReference type="ARBA" id="ARBA00023015"/>
    </source>
</evidence>
<dbReference type="RefSeq" id="WP_023175729.1">
    <property type="nucleotide sequence ID" value="NC_022600.1"/>
</dbReference>
<feature type="DNA-binding region" description="OmpR/PhoB-type" evidence="7">
    <location>
        <begin position="129"/>
        <end position="229"/>
    </location>
</feature>
<feature type="modified residue" description="4-aspartylphosphate" evidence="6">
    <location>
        <position position="54"/>
    </location>
</feature>
<dbReference type="Pfam" id="PF00072">
    <property type="entry name" value="Response_reg"/>
    <property type="match status" value="1"/>
</dbReference>
<dbReference type="Pfam" id="PF00486">
    <property type="entry name" value="Trans_reg_C"/>
    <property type="match status" value="1"/>
</dbReference>
<dbReference type="STRING" id="1183438.GKIL_4138"/>
<dbReference type="PROSITE" id="PS51755">
    <property type="entry name" value="OMPR_PHOB"/>
    <property type="match status" value="1"/>
</dbReference>
<dbReference type="Proteomes" id="UP000017396">
    <property type="component" value="Chromosome"/>
</dbReference>
<keyword evidence="4 7" id="KW-0238">DNA-binding</keyword>
<dbReference type="eggNOG" id="COG0745">
    <property type="taxonomic scope" value="Bacteria"/>
</dbReference>
<dbReference type="GO" id="GO:0000156">
    <property type="term" value="F:phosphorelay response regulator activity"/>
    <property type="evidence" value="ECO:0007669"/>
    <property type="project" value="TreeGrafter"/>
</dbReference>
<dbReference type="PANTHER" id="PTHR48111:SF21">
    <property type="entry name" value="DNA-BINDING DUAL MASTER TRANSCRIPTIONAL REGULATOR RPAA"/>
    <property type="match status" value="1"/>
</dbReference>
<dbReference type="GO" id="GO:0000976">
    <property type="term" value="F:transcription cis-regulatory region binding"/>
    <property type="evidence" value="ECO:0007669"/>
    <property type="project" value="TreeGrafter"/>
</dbReference>
<dbReference type="FunFam" id="1.10.10.10:FF:000018">
    <property type="entry name" value="DNA-binding response regulator ResD"/>
    <property type="match status" value="1"/>
</dbReference>
<dbReference type="PROSITE" id="PS50110">
    <property type="entry name" value="RESPONSE_REGULATORY"/>
    <property type="match status" value="1"/>
</dbReference>
<keyword evidence="3" id="KW-0805">Transcription regulation</keyword>
<dbReference type="PATRIC" id="fig|1183438.3.peg.4067"/>
<dbReference type="PANTHER" id="PTHR48111">
    <property type="entry name" value="REGULATOR OF RPOS"/>
    <property type="match status" value="1"/>
</dbReference>
<dbReference type="HOGENOM" id="CLU_000445_30_4_3"/>
<organism evidence="10 11">
    <name type="scientific">Gloeobacter kilaueensis (strain ATCC BAA-2537 / CCAP 1431/1 / ULC 316 / JS1)</name>
    <dbReference type="NCBI Taxonomy" id="1183438"/>
    <lineage>
        <taxon>Bacteria</taxon>
        <taxon>Bacillati</taxon>
        <taxon>Cyanobacteriota</taxon>
        <taxon>Cyanophyceae</taxon>
        <taxon>Gloeobacterales</taxon>
        <taxon>Gloeobacteraceae</taxon>
        <taxon>Gloeobacter</taxon>
    </lineage>
</organism>
<evidence type="ECO:0000256" key="2">
    <source>
        <dbReference type="ARBA" id="ARBA00023012"/>
    </source>
</evidence>
<dbReference type="InterPro" id="IPR001867">
    <property type="entry name" value="OmpR/PhoB-type_DNA-bd"/>
</dbReference>
<evidence type="ECO:0000256" key="7">
    <source>
        <dbReference type="PROSITE-ProRule" id="PRU01091"/>
    </source>
</evidence>
<proteinExistence type="predicted"/>
<name>U5QRY9_GLOK1</name>
<dbReference type="InterPro" id="IPR001789">
    <property type="entry name" value="Sig_transdc_resp-reg_receiver"/>
</dbReference>
<dbReference type="SMART" id="SM00448">
    <property type="entry name" value="REC"/>
    <property type="match status" value="1"/>
</dbReference>
<evidence type="ECO:0000256" key="1">
    <source>
        <dbReference type="ARBA" id="ARBA00022553"/>
    </source>
</evidence>
<dbReference type="AlphaFoldDB" id="U5QRY9"/>
<dbReference type="GO" id="GO:0032993">
    <property type="term" value="C:protein-DNA complex"/>
    <property type="evidence" value="ECO:0007669"/>
    <property type="project" value="TreeGrafter"/>
</dbReference>
<evidence type="ECO:0000313" key="10">
    <source>
        <dbReference type="EMBL" id="AGY60384.1"/>
    </source>
</evidence>
<evidence type="ECO:0000256" key="4">
    <source>
        <dbReference type="ARBA" id="ARBA00023125"/>
    </source>
</evidence>
<dbReference type="CDD" id="cd00383">
    <property type="entry name" value="trans_reg_C"/>
    <property type="match status" value="1"/>
</dbReference>
<evidence type="ECO:0000313" key="11">
    <source>
        <dbReference type="Proteomes" id="UP000017396"/>
    </source>
</evidence>
<dbReference type="SMART" id="SM00862">
    <property type="entry name" value="Trans_reg_C"/>
    <property type="match status" value="1"/>
</dbReference>
<dbReference type="GO" id="GO:0005829">
    <property type="term" value="C:cytosol"/>
    <property type="evidence" value="ECO:0007669"/>
    <property type="project" value="TreeGrafter"/>
</dbReference>
<evidence type="ECO:0000259" key="9">
    <source>
        <dbReference type="PROSITE" id="PS51755"/>
    </source>
</evidence>
<protein>
    <submittedName>
        <fullName evidence="10">Two component transcriptional regulator, winged helix family</fullName>
    </submittedName>
</protein>
<dbReference type="CDD" id="cd17574">
    <property type="entry name" value="REC_OmpR"/>
    <property type="match status" value="1"/>
</dbReference>
<keyword evidence="5" id="KW-0804">Transcription</keyword>
<dbReference type="InterPro" id="IPR039420">
    <property type="entry name" value="WalR-like"/>
</dbReference>
<dbReference type="InterPro" id="IPR011006">
    <property type="entry name" value="CheY-like_superfamily"/>
</dbReference>
<dbReference type="Gene3D" id="1.10.10.10">
    <property type="entry name" value="Winged helix-like DNA-binding domain superfamily/Winged helix DNA-binding domain"/>
    <property type="match status" value="1"/>
</dbReference>
<dbReference type="Gene3D" id="6.10.250.690">
    <property type="match status" value="1"/>
</dbReference>